<dbReference type="Pfam" id="PF06048">
    <property type="entry name" value="DUF927"/>
    <property type="match status" value="1"/>
</dbReference>
<dbReference type="InterPro" id="IPR009270">
    <property type="entry name" value="DUF927"/>
</dbReference>
<feature type="domain" description="DUF927" evidence="2">
    <location>
        <begin position="2"/>
        <end position="127"/>
    </location>
</feature>
<organism evidence="3 4">
    <name type="scientific">Bradyrhizobium shewense</name>
    <dbReference type="NCBI Taxonomy" id="1761772"/>
    <lineage>
        <taxon>Bacteria</taxon>
        <taxon>Pseudomonadati</taxon>
        <taxon>Pseudomonadota</taxon>
        <taxon>Alphaproteobacteria</taxon>
        <taxon>Hyphomicrobiales</taxon>
        <taxon>Nitrobacteraceae</taxon>
        <taxon>Bradyrhizobium</taxon>
    </lineage>
</organism>
<feature type="chain" id="PRO_5008686151" description="DUF927 domain-containing protein" evidence="1">
    <location>
        <begin position="27"/>
        <end position="412"/>
    </location>
</feature>
<reference evidence="4" key="1">
    <citation type="submission" date="2016-08" db="EMBL/GenBank/DDBJ databases">
        <authorList>
            <person name="Varghese N."/>
            <person name="Submissions Spin"/>
        </authorList>
    </citation>
    <scope>NUCLEOTIDE SEQUENCE [LARGE SCALE GENOMIC DNA]</scope>
    <source>
        <strain evidence="4">ERR11</strain>
    </source>
</reference>
<dbReference type="EMBL" id="FMAI01000012">
    <property type="protein sequence ID" value="SCB46888.1"/>
    <property type="molecule type" value="Genomic_DNA"/>
</dbReference>
<evidence type="ECO:0000256" key="1">
    <source>
        <dbReference type="SAM" id="SignalP"/>
    </source>
</evidence>
<gene>
    <name evidence="3" type="ORF">GA0061098_101216</name>
</gene>
<accession>A0A1C3X3T0</accession>
<sequence>MSWLKAVGPLATKSSGMMLTISCSFAAPLLRIAGEQSFGLCLAGKTGGGKTTATLVGSSVCGPGQIDELPTWNATLAGLEPALRSHNDCLMVVDDLNKMPVASDKEKHHSTRNFAHNLGTGSTKLRSPTFDETSDNGEQYRVISLTSAETTIAQLSAKCGEQRGGDARRLIDVPIYLDGLDHIFDRAINADQLGQAKLQQLFASVHTACAKDHGQVFAQYVGFLIRSRTVLQDKITRHVNRFRANAAGKVDGIVYADIIRKFGLIYAGGALAIEGIGLPWKRAELLDAIAKCCEAALDTLSAEQRTLDAGWKSLKVRLMSLPRASTIEHSEYKSIDGYVEPERDRYRCIMKTDKFNRIFVNALQRKLVLDELARRNWITRSRSNENQGQFIWPDSVRRRSLEINWARRAGSA</sequence>
<keyword evidence="4" id="KW-1185">Reference proteome</keyword>
<name>A0A1C3X3T0_9BRAD</name>
<protein>
    <recommendedName>
        <fullName evidence="2">DUF927 domain-containing protein</fullName>
    </recommendedName>
</protein>
<feature type="signal peptide" evidence="1">
    <location>
        <begin position="1"/>
        <end position="26"/>
    </location>
</feature>
<evidence type="ECO:0000313" key="3">
    <source>
        <dbReference type="EMBL" id="SCB46888.1"/>
    </source>
</evidence>
<keyword evidence="1" id="KW-0732">Signal</keyword>
<evidence type="ECO:0000259" key="2">
    <source>
        <dbReference type="Pfam" id="PF06048"/>
    </source>
</evidence>
<evidence type="ECO:0000313" key="4">
    <source>
        <dbReference type="Proteomes" id="UP000199184"/>
    </source>
</evidence>
<dbReference type="AlphaFoldDB" id="A0A1C3X3T0"/>
<dbReference type="Proteomes" id="UP000199184">
    <property type="component" value="Unassembled WGS sequence"/>
</dbReference>
<proteinExistence type="predicted"/>